<dbReference type="SUPFAM" id="SSF48452">
    <property type="entry name" value="TPR-like"/>
    <property type="match status" value="2"/>
</dbReference>
<dbReference type="InterPro" id="IPR011990">
    <property type="entry name" value="TPR-like_helical_dom_sf"/>
</dbReference>
<gene>
    <name evidence="5" type="ORF">OXX778_LOCUS3279</name>
</gene>
<name>A0A813NKG4_9BILA</name>
<feature type="repeat" description="TPR" evidence="3">
    <location>
        <begin position="102"/>
        <end position="135"/>
    </location>
</feature>
<proteinExistence type="predicted"/>
<dbReference type="PROSITE" id="PS50005">
    <property type="entry name" value="TPR"/>
    <property type="match status" value="1"/>
</dbReference>
<evidence type="ECO:0000256" key="2">
    <source>
        <dbReference type="ARBA" id="ARBA00022803"/>
    </source>
</evidence>
<dbReference type="Pfam" id="PF07719">
    <property type="entry name" value="TPR_2"/>
    <property type="match status" value="1"/>
</dbReference>
<keyword evidence="1" id="KW-0677">Repeat</keyword>
<evidence type="ECO:0000313" key="6">
    <source>
        <dbReference type="Proteomes" id="UP000663879"/>
    </source>
</evidence>
<dbReference type="Pfam" id="PF16669">
    <property type="entry name" value="TTC5_OB"/>
    <property type="match status" value="1"/>
</dbReference>
<dbReference type="InterPro" id="IPR038645">
    <property type="entry name" value="TTC5_OB_sf"/>
</dbReference>
<keyword evidence="6" id="KW-1185">Reference proteome</keyword>
<comment type="caution">
    <text evidence="5">The sequence shown here is derived from an EMBL/GenBank/DDBJ whole genome shotgun (WGS) entry which is preliminary data.</text>
</comment>
<keyword evidence="2 3" id="KW-0802">TPR repeat</keyword>
<sequence length="464" mass="53276">MSDKPDKKILFEKFNKKIDDLYTFRDKYFILNESCTNPEDRLRELNIKLDSLIGEIESETENFESKAIYLVLLGKAYNVTPDFSQKSFDSLTKCLKLDPKLVDGWNYLGECYWKKRDFKMCKNCFEQSLKLNKNKLALRGLSMVIRQLITSEPKNTKNLIDESIRLAKESLQFDFKDGMSWYILANCYVSLFFSPFGQQNVTILKQAISAFNQALKDESVAQLQSDLYYNKSMISMYEENWSDVLNCLSKALNLDPFWHEVKDNLKGCLKFLSNIQEMIKTKGKLKSKKFQSLIDEIQKSDLGPYVGSYQTEKEKIELSQCNLKDLKPGLNTNKVLVGKVICTLQPKTTDAENLNIICFTCCIADSNGDCAALTIYNLAIGDGVIIGNSIAIPEPWLERVDFKFNLRENLKNQTILNEISDNMDFEFKFDSIRVENPSVLVVKGKKWGKDKVSSAFFVPKVVQD</sequence>
<dbReference type="Gene3D" id="2.40.50.550">
    <property type="match status" value="1"/>
</dbReference>
<organism evidence="5 6">
    <name type="scientific">Brachionus calyciflorus</name>
    <dbReference type="NCBI Taxonomy" id="104777"/>
    <lineage>
        <taxon>Eukaryota</taxon>
        <taxon>Metazoa</taxon>
        <taxon>Spiralia</taxon>
        <taxon>Gnathifera</taxon>
        <taxon>Rotifera</taxon>
        <taxon>Eurotatoria</taxon>
        <taxon>Monogononta</taxon>
        <taxon>Pseudotrocha</taxon>
        <taxon>Ploima</taxon>
        <taxon>Brachionidae</taxon>
        <taxon>Brachionus</taxon>
    </lineage>
</organism>
<dbReference type="Proteomes" id="UP000663879">
    <property type="component" value="Unassembled WGS sequence"/>
</dbReference>
<evidence type="ECO:0000259" key="4">
    <source>
        <dbReference type="Pfam" id="PF16669"/>
    </source>
</evidence>
<reference evidence="5" key="1">
    <citation type="submission" date="2021-02" db="EMBL/GenBank/DDBJ databases">
        <authorList>
            <person name="Nowell W R."/>
        </authorList>
    </citation>
    <scope>NUCLEOTIDE SEQUENCE</scope>
    <source>
        <strain evidence="5">Ploen Becks lab</strain>
    </source>
</reference>
<protein>
    <recommendedName>
        <fullName evidence="4">Tetratricopeptide repeat protein 5 OB fold domain-containing protein</fullName>
    </recommendedName>
</protein>
<dbReference type="InterPro" id="IPR019734">
    <property type="entry name" value="TPR_rpt"/>
</dbReference>
<dbReference type="SMART" id="SM00028">
    <property type="entry name" value="TPR"/>
    <property type="match status" value="3"/>
</dbReference>
<evidence type="ECO:0000256" key="1">
    <source>
        <dbReference type="ARBA" id="ARBA00022737"/>
    </source>
</evidence>
<dbReference type="Gene3D" id="1.25.40.10">
    <property type="entry name" value="Tetratricopeptide repeat domain"/>
    <property type="match status" value="1"/>
</dbReference>
<dbReference type="OrthoDB" id="423589at2759"/>
<feature type="domain" description="Tetratricopeptide repeat protein 5 OB fold" evidence="4">
    <location>
        <begin position="318"/>
        <end position="455"/>
    </location>
</feature>
<dbReference type="AlphaFoldDB" id="A0A813NKG4"/>
<dbReference type="InterPro" id="IPR032076">
    <property type="entry name" value="TTC5_OB"/>
</dbReference>
<evidence type="ECO:0000256" key="3">
    <source>
        <dbReference type="PROSITE-ProRule" id="PRU00339"/>
    </source>
</evidence>
<dbReference type="EMBL" id="CAJNOC010000284">
    <property type="protein sequence ID" value="CAF0738839.1"/>
    <property type="molecule type" value="Genomic_DNA"/>
</dbReference>
<accession>A0A813NKG4</accession>
<evidence type="ECO:0000313" key="5">
    <source>
        <dbReference type="EMBL" id="CAF0738839.1"/>
    </source>
</evidence>
<dbReference type="InterPro" id="IPR013105">
    <property type="entry name" value="TPR_2"/>
</dbReference>